<gene>
    <name evidence="2" type="ORF">FHR36_004819</name>
</gene>
<accession>A0ABT1J3L2</accession>
<sequence length="71" mass="7598">MNDLPQGGAGGVPLDHDEPDPRHPRHGEADHTGAHAPDRPHTVRTVRGGTTVGEQQAEPADDTRDDEHPGR</sequence>
<evidence type="ECO:0000256" key="1">
    <source>
        <dbReference type="SAM" id="MobiDB-lite"/>
    </source>
</evidence>
<dbReference type="Proteomes" id="UP001206483">
    <property type="component" value="Unassembled WGS sequence"/>
</dbReference>
<reference evidence="2 3" key="1">
    <citation type="submission" date="2022-06" db="EMBL/GenBank/DDBJ databases">
        <title>Sequencing the genomes of 1000 actinobacteria strains.</title>
        <authorList>
            <person name="Klenk H.-P."/>
        </authorList>
    </citation>
    <scope>NUCLEOTIDE SEQUENCE [LARGE SCALE GENOMIC DNA]</scope>
    <source>
        <strain evidence="2 3">DSM 41656</strain>
    </source>
</reference>
<evidence type="ECO:0000313" key="2">
    <source>
        <dbReference type="EMBL" id="MCP2311656.1"/>
    </source>
</evidence>
<protein>
    <submittedName>
        <fullName evidence="2">Uncharacterized protein</fullName>
    </submittedName>
</protein>
<proteinExistence type="predicted"/>
<evidence type="ECO:0000313" key="3">
    <source>
        <dbReference type="Proteomes" id="UP001206483"/>
    </source>
</evidence>
<feature type="compositionally biased region" description="Low complexity" evidence="1">
    <location>
        <begin position="43"/>
        <end position="53"/>
    </location>
</feature>
<keyword evidence="3" id="KW-1185">Reference proteome</keyword>
<comment type="caution">
    <text evidence="2">The sequence shown here is derived from an EMBL/GenBank/DDBJ whole genome shotgun (WGS) entry which is preliminary data.</text>
</comment>
<feature type="region of interest" description="Disordered" evidence="1">
    <location>
        <begin position="1"/>
        <end position="71"/>
    </location>
</feature>
<feature type="compositionally biased region" description="Basic and acidic residues" evidence="1">
    <location>
        <begin position="14"/>
        <end position="41"/>
    </location>
</feature>
<dbReference type="RefSeq" id="WP_253800238.1">
    <property type="nucleotide sequence ID" value="NZ_BAAAUB010000002.1"/>
</dbReference>
<organism evidence="2 3">
    <name type="scientific">Kitasatospora paracochleata</name>
    <dbReference type="NCBI Taxonomy" id="58354"/>
    <lineage>
        <taxon>Bacteria</taxon>
        <taxon>Bacillati</taxon>
        <taxon>Actinomycetota</taxon>
        <taxon>Actinomycetes</taxon>
        <taxon>Kitasatosporales</taxon>
        <taxon>Streptomycetaceae</taxon>
        <taxon>Kitasatospora</taxon>
    </lineage>
</organism>
<feature type="compositionally biased region" description="Basic and acidic residues" evidence="1">
    <location>
        <begin position="61"/>
        <end position="71"/>
    </location>
</feature>
<name>A0ABT1J3L2_9ACTN</name>
<dbReference type="EMBL" id="JAMZDX010000004">
    <property type="protein sequence ID" value="MCP2311656.1"/>
    <property type="molecule type" value="Genomic_DNA"/>
</dbReference>